<dbReference type="InterPro" id="IPR039741">
    <property type="entry name" value="UDP-sugar_pyrophosphorylase"/>
</dbReference>
<sequence length="677" mass="72102">MAATRKELEAALEGSGQGHILAHYDALTPAQKEVLSNQILNSGIPFTQMNHVLKDSLAQLAAANAPASVGSAAALGEAISPPTPEVLFDTTKLSAQETYRLEARGLVEVVAQGAAAVLLLAGGSGTRLGFNAPKGTYVCSELHGRRSLFQWHCEKVLKVERLAAAAMAAELQRRRSAGAGEPLQRTSPPSSSAGSNGPASVLSGSNGVTNAAASPSKGSKAGGCHIQVLVMTSEENHKQTKDFFQLNDFFGLREEQLYFFKQPSLPCYDEATGRILMKSDHELCLSPGGNGGVYASLAAPYSGSPVAASAAESMSCSSRELLRLVGTEPPLLSERPAALTPHQRTPSSSQAAAAAPRSLLETLRDHGVQYVQIFSVDNLLARIADPILYGYAKESHAQVVVKSTPKASATEPVGVFARRGGRWGVVEYTEIGAARAAETTAAGPHGAPVLTYNCANIAIHNCTLDFLERAARTMERGPVYHAARKTIETRDGPRPAVKLEAFLFDLFHLADEGGFRIMQVCRRKEFAPIKNAVRQSAADNPATAAQLLRALHTRWVEHYLATRAFNSSCGRGDTPPEECSCSSLSRHQAGEGGLPHARSTSSFGTPVLAEATADSRRVAALEVLRERAKEVEVSPLVSYEGEGLAAYEGFLIEQLCEGTEEVVCVEEDSYRQSLSKV</sequence>
<evidence type="ECO:0000256" key="2">
    <source>
        <dbReference type="ARBA" id="ARBA00010401"/>
    </source>
</evidence>
<organism evidence="8 10">
    <name type="scientific">Strigomonas culicis</name>
    <dbReference type="NCBI Taxonomy" id="28005"/>
    <lineage>
        <taxon>Eukaryota</taxon>
        <taxon>Discoba</taxon>
        <taxon>Euglenozoa</taxon>
        <taxon>Kinetoplastea</taxon>
        <taxon>Metakinetoplastina</taxon>
        <taxon>Trypanosomatida</taxon>
        <taxon>Trypanosomatidae</taxon>
        <taxon>Strigomonadinae</taxon>
        <taxon>Strigomonas</taxon>
    </lineage>
</organism>
<dbReference type="SUPFAM" id="SSF53448">
    <property type="entry name" value="Nucleotide-diphospho-sugar transferases"/>
    <property type="match status" value="1"/>
</dbReference>
<feature type="compositionally biased region" description="Low complexity" evidence="7">
    <location>
        <begin position="187"/>
        <end position="200"/>
    </location>
</feature>
<comment type="similarity">
    <text evidence="2">Belongs to the UDPGP type 1 family.</text>
</comment>
<dbReference type="GO" id="GO:0003977">
    <property type="term" value="F:UDP-N-acetylglucosamine diphosphorylase activity"/>
    <property type="evidence" value="ECO:0007669"/>
    <property type="project" value="UniProtKB-EC"/>
</dbReference>
<reference evidence="8" key="2">
    <citation type="submission" date="2013-03" db="EMBL/GenBank/DDBJ databases">
        <authorList>
            <person name="Motta M.C.M."/>
            <person name="Martins A.C.A."/>
            <person name="Preta C.M.C.C."/>
            <person name="Silva R."/>
            <person name="de Souza S.S."/>
            <person name="Klein C.C."/>
            <person name="de Almeida L.G.P."/>
            <person name="Cunha O.L."/>
            <person name="Colabardini A.C."/>
            <person name="Lima B.A."/>
            <person name="Machado C.R."/>
            <person name="Soares C.M.A."/>
            <person name="de Menezes C.B.A."/>
            <person name="Bartolomeu D.C."/>
            <person name="Grisard E.C."/>
            <person name="Fantinatti-Garboggini F."/>
            <person name="Rodrigues-Luiz G.F."/>
            <person name="Wagner G."/>
            <person name="Goldman G.H."/>
            <person name="Fietto J.L.R."/>
            <person name="Ciapina L.P."/>
            <person name="Brocchi M."/>
            <person name="Elias M.C."/>
            <person name="Goldman M.H.S."/>
            <person name="Sagot M.-F."/>
            <person name="Pereira M."/>
            <person name="Stoco P.H."/>
            <person name="Teixeira S.M.R."/>
            <person name="de Mendonca-Neto R.P."/>
            <person name="Maciel T.E.F."/>
            <person name="Mendes T.A.O."/>
            <person name="Urmenyi T.P."/>
            <person name="Teixeira M.M.G."/>
            <person name="de Camargo E.F.P."/>
            <person name="de Sousa W."/>
            <person name="Schenkman S."/>
            <person name="de Vasconcelos A.T.R."/>
        </authorList>
    </citation>
    <scope>NUCLEOTIDE SEQUENCE</scope>
</reference>
<evidence type="ECO:0000256" key="5">
    <source>
        <dbReference type="ARBA" id="ARBA00022695"/>
    </source>
</evidence>
<feature type="region of interest" description="Disordered" evidence="7">
    <location>
        <begin position="174"/>
        <end position="221"/>
    </location>
</feature>
<protein>
    <recommendedName>
        <fullName evidence="3">UDP-N-acetylglucosamine diphosphorylase</fullName>
        <ecNumber evidence="3">2.7.7.23</ecNumber>
    </recommendedName>
</protein>
<dbReference type="PANTHER" id="PTHR11952:SF2">
    <property type="entry name" value="LD24639P"/>
    <property type="match status" value="1"/>
</dbReference>
<evidence type="ECO:0000256" key="3">
    <source>
        <dbReference type="ARBA" id="ARBA00012457"/>
    </source>
</evidence>
<keyword evidence="10" id="KW-1185">Reference proteome</keyword>
<evidence type="ECO:0000313" key="10">
    <source>
        <dbReference type="Proteomes" id="UP000015354"/>
    </source>
</evidence>
<name>S9U1B1_9TRYP</name>
<evidence type="ECO:0000313" key="9">
    <source>
        <dbReference type="EMBL" id="EPY23282.1"/>
    </source>
</evidence>
<dbReference type="Proteomes" id="UP000015354">
    <property type="component" value="Unassembled WGS sequence"/>
</dbReference>
<evidence type="ECO:0000256" key="7">
    <source>
        <dbReference type="SAM" id="MobiDB-lite"/>
    </source>
</evidence>
<dbReference type="GO" id="GO:0006048">
    <property type="term" value="P:UDP-N-acetylglucosamine biosynthetic process"/>
    <property type="evidence" value="ECO:0007669"/>
    <property type="project" value="TreeGrafter"/>
</dbReference>
<evidence type="ECO:0000256" key="6">
    <source>
        <dbReference type="ARBA" id="ARBA00048493"/>
    </source>
</evidence>
<keyword evidence="4" id="KW-0808">Transferase</keyword>
<reference evidence="8 10" key="1">
    <citation type="journal article" date="2013" name="PLoS ONE">
        <title>Predicting the Proteins of Angomonas deanei, Strigomonas culicis and Their Respective Endosymbionts Reveals New Aspects of the Trypanosomatidae Family.</title>
        <authorList>
            <person name="Motta M.C."/>
            <person name="Martins A.C."/>
            <person name="de Souza S.S."/>
            <person name="Catta-Preta C.M."/>
            <person name="Silva R."/>
            <person name="Klein C.C."/>
            <person name="de Almeida L.G."/>
            <person name="de Lima Cunha O."/>
            <person name="Ciapina L.P."/>
            <person name="Brocchi M."/>
            <person name="Colabardini A.C."/>
            <person name="de Araujo Lima B."/>
            <person name="Machado C.R."/>
            <person name="de Almeida Soares C.M."/>
            <person name="Probst C.M."/>
            <person name="de Menezes C.B."/>
            <person name="Thompson C.E."/>
            <person name="Bartholomeu D.C."/>
            <person name="Gradia D.F."/>
            <person name="Pavoni D.P."/>
            <person name="Grisard E.C."/>
            <person name="Fantinatti-Garboggini F."/>
            <person name="Marchini F.K."/>
            <person name="Rodrigues-Luiz G.F."/>
            <person name="Wagner G."/>
            <person name="Goldman G.H."/>
            <person name="Fietto J.L."/>
            <person name="Elias M.C."/>
            <person name="Goldman M.H."/>
            <person name="Sagot M.F."/>
            <person name="Pereira M."/>
            <person name="Stoco P.H."/>
            <person name="de Mendonca-Neto R.P."/>
            <person name="Teixeira S.M."/>
            <person name="Maciel T.E."/>
            <person name="de Oliveira Mendes T.A."/>
            <person name="Urmenyi T.P."/>
            <person name="de Souza W."/>
            <person name="Schenkman S."/>
            <person name="de Vasconcelos A.T."/>
        </authorList>
    </citation>
    <scope>NUCLEOTIDE SEQUENCE [LARGE SCALE GENOMIC DNA]</scope>
</reference>
<dbReference type="Pfam" id="PF01704">
    <property type="entry name" value="UDPGP"/>
    <property type="match status" value="1"/>
</dbReference>
<comment type="caution">
    <text evidence="8">The sequence shown here is derived from an EMBL/GenBank/DDBJ whole genome shotgun (WGS) entry which is preliminary data.</text>
</comment>
<feature type="compositionally biased region" description="Low complexity" evidence="7">
    <location>
        <begin position="211"/>
        <end position="221"/>
    </location>
</feature>
<proteinExistence type="inferred from homology"/>
<dbReference type="InterPro" id="IPR029044">
    <property type="entry name" value="Nucleotide-diphossugar_trans"/>
</dbReference>
<keyword evidence="5" id="KW-0548">Nucleotidyltransferase</keyword>
<evidence type="ECO:0000313" key="8">
    <source>
        <dbReference type="EMBL" id="EPY22693.1"/>
    </source>
</evidence>
<accession>S9U1B1</accession>
<dbReference type="AlphaFoldDB" id="S9U1B1"/>
<dbReference type="PANTHER" id="PTHR11952">
    <property type="entry name" value="UDP- GLUCOSE PYROPHOSPHORYLASE"/>
    <property type="match status" value="1"/>
</dbReference>
<evidence type="ECO:0000256" key="1">
    <source>
        <dbReference type="ARBA" id="ARBA00005208"/>
    </source>
</evidence>
<comment type="catalytic activity">
    <reaction evidence="6">
        <text>N-acetyl-alpha-D-glucosamine 1-phosphate + UTP + H(+) = UDP-N-acetyl-alpha-D-glucosamine + diphosphate</text>
        <dbReference type="Rhea" id="RHEA:13509"/>
        <dbReference type="ChEBI" id="CHEBI:15378"/>
        <dbReference type="ChEBI" id="CHEBI:33019"/>
        <dbReference type="ChEBI" id="CHEBI:46398"/>
        <dbReference type="ChEBI" id="CHEBI:57705"/>
        <dbReference type="ChEBI" id="CHEBI:57776"/>
        <dbReference type="EC" id="2.7.7.23"/>
    </reaction>
</comment>
<gene>
    <name evidence="9" type="ORF">STCU_07783</name>
    <name evidence="8" type="ORF">STCU_08170</name>
</gene>
<dbReference type="Gene3D" id="3.90.550.10">
    <property type="entry name" value="Spore Coat Polysaccharide Biosynthesis Protein SpsA, Chain A"/>
    <property type="match status" value="1"/>
</dbReference>
<dbReference type="EC" id="2.7.7.23" evidence="3"/>
<evidence type="ECO:0000256" key="4">
    <source>
        <dbReference type="ARBA" id="ARBA00022679"/>
    </source>
</evidence>
<dbReference type="EMBL" id="ATMH01007783">
    <property type="protein sequence ID" value="EPY23282.1"/>
    <property type="molecule type" value="Genomic_DNA"/>
</dbReference>
<comment type="pathway">
    <text evidence="1">Nucleotide-sugar biosynthesis; UDP-N-acetyl-alpha-D-glucosamine biosynthesis; UDP-N-acetyl-alpha-D-glucosamine from N-acetyl-alpha-D-glucosamine 1-phosphate: step 1/1.</text>
</comment>
<dbReference type="EMBL" id="ATMH01008170">
    <property type="protein sequence ID" value="EPY22693.1"/>
    <property type="molecule type" value="Genomic_DNA"/>
</dbReference>
<dbReference type="OrthoDB" id="532420at2759"/>
<dbReference type="InterPro" id="IPR002618">
    <property type="entry name" value="UDPGP_fam"/>
</dbReference>